<proteinExistence type="predicted"/>
<evidence type="ECO:0000313" key="2">
    <source>
        <dbReference type="EMBL" id="MDG3015564.1"/>
    </source>
</evidence>
<dbReference type="InterPro" id="IPR050464">
    <property type="entry name" value="Zeta_carotene_desat/Oxidored"/>
</dbReference>
<dbReference type="PROSITE" id="PS51318">
    <property type="entry name" value="TAT"/>
    <property type="match status" value="1"/>
</dbReference>
<comment type="caution">
    <text evidence="2">The sequence shown here is derived from an EMBL/GenBank/DDBJ whole genome shotgun (WGS) entry which is preliminary data.</text>
</comment>
<sequence>MTDTAPARVSRRSFLGGAATLGAVGLGAVAATTTTAPRARASTPGPRGRRVAVFGGGMSGLVTAQELVERGFEVDVFESRPVMGGKARSFGVPGTATAGRGELPAEHGFRFFPGFYRNVPDSMRRIPFPGNPDGVLGNMRDIASLLDGDGFGGAASLGPGRSLAGFLPLDRKAMRPVDPGRLTDPAYLSEVVREGSTLLASIPNRFPLEMADFGRCVTAYVTSCEARRKTDWDRLSWWDFLDAAHKSTFFQDAVAKMTTMGLVAVKPEVCSVSSAGNIIEAFLWNLLLPLPGPDDAWIARFLNGPTSDVWVTPWVRELERLGVRFHTGASLQAFDTAGGRISGARVADAAGSVRQVEADHYVSAVPVDRAVRILRTPELLRLDPSLDGIAGLHTDWMNGLMIYLRRPLEVARGLIGVVDHPWTLSAIAQSQTWSRPIAPRFGDGTVGEIVSIDISNWDGIGTTTVHKSARHCTAQEIYTEVWDTLRSRFGPFDRAFADDNVHSWFLDPAISWDRSGRVHNDEPLTVQTVGTWAKRPKGPTAIPNLFVAGDWIQTNANVVSMEGANQGGRIAAQAVLDAAGSAAEPVLRYDYYVPAELDGLKRRDAARHAAGLPNIFDV</sequence>
<reference evidence="2" key="1">
    <citation type="submission" date="2022-08" db="EMBL/GenBank/DDBJ databases">
        <title>Genome analysis of Corynebacteriales strain.</title>
        <authorList>
            <person name="Lee S.D."/>
        </authorList>
    </citation>
    <scope>NUCLEOTIDE SEQUENCE</scope>
    <source>
        <strain evidence="2">D3-21</strain>
    </source>
</reference>
<evidence type="ECO:0000313" key="3">
    <source>
        <dbReference type="Proteomes" id="UP001152755"/>
    </source>
</evidence>
<dbReference type="InterPro" id="IPR002937">
    <property type="entry name" value="Amino_oxidase"/>
</dbReference>
<name>A0A9X4M080_9ACTN</name>
<keyword evidence="3" id="KW-1185">Reference proteome</keyword>
<dbReference type="Proteomes" id="UP001152755">
    <property type="component" value="Unassembled WGS sequence"/>
</dbReference>
<protein>
    <submittedName>
        <fullName evidence="2">FAD-dependent oxidoreductase</fullName>
    </submittedName>
</protein>
<dbReference type="PANTHER" id="PTHR42923:SF46">
    <property type="entry name" value="AMINE OXIDASE"/>
    <property type="match status" value="1"/>
</dbReference>
<dbReference type="EMBL" id="JANRHA010000008">
    <property type="protein sequence ID" value="MDG3015564.1"/>
    <property type="molecule type" value="Genomic_DNA"/>
</dbReference>
<evidence type="ECO:0000259" key="1">
    <source>
        <dbReference type="Pfam" id="PF01593"/>
    </source>
</evidence>
<dbReference type="PANTHER" id="PTHR42923">
    <property type="entry name" value="PROTOPORPHYRINOGEN OXIDASE"/>
    <property type="match status" value="1"/>
</dbReference>
<dbReference type="InterPro" id="IPR036188">
    <property type="entry name" value="FAD/NAD-bd_sf"/>
</dbReference>
<dbReference type="AlphaFoldDB" id="A0A9X4M080"/>
<gene>
    <name evidence="2" type="ORF">NVS88_13470</name>
</gene>
<dbReference type="InterPro" id="IPR006311">
    <property type="entry name" value="TAT_signal"/>
</dbReference>
<accession>A0A9X4M080</accession>
<dbReference type="RefSeq" id="WP_277830001.1">
    <property type="nucleotide sequence ID" value="NZ_JAAIVF010000001.1"/>
</dbReference>
<feature type="domain" description="Amine oxidase" evidence="1">
    <location>
        <begin position="58"/>
        <end position="576"/>
    </location>
</feature>
<organism evidence="2 3">
    <name type="scientific">Speluncibacter jeojiensis</name>
    <dbReference type="NCBI Taxonomy" id="2710754"/>
    <lineage>
        <taxon>Bacteria</taxon>
        <taxon>Bacillati</taxon>
        <taxon>Actinomycetota</taxon>
        <taxon>Actinomycetes</taxon>
        <taxon>Mycobacteriales</taxon>
        <taxon>Speluncibacteraceae</taxon>
        <taxon>Speluncibacter</taxon>
    </lineage>
</organism>
<dbReference type="GO" id="GO:0016491">
    <property type="term" value="F:oxidoreductase activity"/>
    <property type="evidence" value="ECO:0007669"/>
    <property type="project" value="InterPro"/>
</dbReference>
<dbReference type="SUPFAM" id="SSF51905">
    <property type="entry name" value="FAD/NAD(P)-binding domain"/>
    <property type="match status" value="1"/>
</dbReference>
<dbReference type="PRINTS" id="PR00419">
    <property type="entry name" value="ADXRDTASE"/>
</dbReference>
<dbReference type="Gene3D" id="3.50.50.60">
    <property type="entry name" value="FAD/NAD(P)-binding domain"/>
    <property type="match status" value="2"/>
</dbReference>
<dbReference type="Pfam" id="PF01593">
    <property type="entry name" value="Amino_oxidase"/>
    <property type="match status" value="1"/>
</dbReference>